<gene>
    <name evidence="7" type="ORF">K7K07_10110</name>
    <name evidence="6" type="ORF">SAMN05216230_109184</name>
</gene>
<reference evidence="6 8" key="1">
    <citation type="submission" date="2016-10" db="EMBL/GenBank/DDBJ databases">
        <authorList>
            <person name="de Groot N.N."/>
        </authorList>
    </citation>
    <scope>NUCLEOTIDE SEQUENCE [LARGE SCALE GENOMIC DNA]</scope>
    <source>
        <strain evidence="6 8">LMG 27941</strain>
    </source>
</reference>
<dbReference type="PROSITE" id="PS51078">
    <property type="entry name" value="ICLR_ED"/>
    <property type="match status" value="1"/>
</dbReference>
<dbReference type="Proteomes" id="UP001209279">
    <property type="component" value="Chromosome"/>
</dbReference>
<evidence type="ECO:0000259" key="5">
    <source>
        <dbReference type="PROSITE" id="PS51078"/>
    </source>
</evidence>
<name>A0A1H9QCT0_9PSED</name>
<dbReference type="PANTHER" id="PTHR30136">
    <property type="entry name" value="HELIX-TURN-HELIX TRANSCRIPTIONAL REGULATOR, ICLR FAMILY"/>
    <property type="match status" value="1"/>
</dbReference>
<dbReference type="Proteomes" id="UP000199221">
    <property type="component" value="Unassembled WGS sequence"/>
</dbReference>
<dbReference type="Gene3D" id="1.10.10.10">
    <property type="entry name" value="Winged helix-like DNA-binding domain superfamily/Winged helix DNA-binding domain"/>
    <property type="match status" value="1"/>
</dbReference>
<keyword evidence="2" id="KW-0238">DNA-binding</keyword>
<evidence type="ECO:0000313" key="6">
    <source>
        <dbReference type="EMBL" id="SER58237.1"/>
    </source>
</evidence>
<reference evidence="7" key="2">
    <citation type="submission" date="2021-08" db="EMBL/GenBank/DDBJ databases">
        <authorList>
            <person name="Yaryura P.M."/>
            <person name="Bianco M.I."/>
            <person name="Morais C."/>
            <person name="Setubal J.C."/>
        </authorList>
    </citation>
    <scope>NUCLEOTIDE SEQUENCE</scope>
    <source>
        <strain evidence="7">AP1</strain>
    </source>
</reference>
<dbReference type="GO" id="GO:0003700">
    <property type="term" value="F:DNA-binding transcription factor activity"/>
    <property type="evidence" value="ECO:0007669"/>
    <property type="project" value="TreeGrafter"/>
</dbReference>
<dbReference type="GO" id="GO:0045892">
    <property type="term" value="P:negative regulation of DNA-templated transcription"/>
    <property type="evidence" value="ECO:0007669"/>
    <property type="project" value="TreeGrafter"/>
</dbReference>
<dbReference type="InterPro" id="IPR005471">
    <property type="entry name" value="Tscrpt_reg_IclR_N"/>
</dbReference>
<dbReference type="RefSeq" id="WP_218146026.1">
    <property type="nucleotide sequence ID" value="NZ_CP083803.1"/>
</dbReference>
<dbReference type="SMART" id="SM00346">
    <property type="entry name" value="HTH_ICLR"/>
    <property type="match status" value="1"/>
</dbReference>
<dbReference type="InterPro" id="IPR050707">
    <property type="entry name" value="HTH_MetabolicPath_Reg"/>
</dbReference>
<feature type="domain" description="HTH iclR-type" evidence="4">
    <location>
        <begin position="8"/>
        <end position="68"/>
    </location>
</feature>
<dbReference type="Gene3D" id="3.30.450.40">
    <property type="match status" value="1"/>
</dbReference>
<keyword evidence="3" id="KW-0804">Transcription</keyword>
<evidence type="ECO:0000259" key="4">
    <source>
        <dbReference type="PROSITE" id="PS51077"/>
    </source>
</evidence>
<dbReference type="InterPro" id="IPR036390">
    <property type="entry name" value="WH_DNA-bd_sf"/>
</dbReference>
<dbReference type="Pfam" id="PF09339">
    <property type="entry name" value="HTH_IclR"/>
    <property type="match status" value="1"/>
</dbReference>
<organism evidence="6 8">
    <name type="scientific">Pseudomonas soli</name>
    <dbReference type="NCBI Taxonomy" id="1306993"/>
    <lineage>
        <taxon>Bacteria</taxon>
        <taxon>Pseudomonadati</taxon>
        <taxon>Pseudomonadota</taxon>
        <taxon>Gammaproteobacteria</taxon>
        <taxon>Pseudomonadales</taxon>
        <taxon>Pseudomonadaceae</taxon>
        <taxon>Pseudomonas</taxon>
    </lineage>
</organism>
<dbReference type="Pfam" id="PF01614">
    <property type="entry name" value="IclR_C"/>
    <property type="match status" value="1"/>
</dbReference>
<keyword evidence="1" id="KW-0805">Transcription regulation</keyword>
<dbReference type="InterPro" id="IPR029016">
    <property type="entry name" value="GAF-like_dom_sf"/>
</dbReference>
<evidence type="ECO:0000256" key="1">
    <source>
        <dbReference type="ARBA" id="ARBA00023015"/>
    </source>
</evidence>
<sequence length="239" mass="26329">MTTNPRQIQSLERAMRLLELLRAEGGRARLNDLAVRSGLGKSTIHGLLDTLISLGYVTREQRFYALGLRLRQLAQPLNETEQRLRQAFTPALRAFAELCGENCFLAVPGGTRAYLTLAALDSRGLSLQQPLDSRRDGLATSAIGKVLLAHDRQLARQLFRTRAVPETLAQELHQVANQGFALDLAASRPDLHCFALPLRLRGQVVAALGAGGPAQRLQAPVMRRMATRAMRSLFDLVKC</sequence>
<dbReference type="EMBL" id="CP083803">
    <property type="protein sequence ID" value="UXZ47329.1"/>
    <property type="molecule type" value="Genomic_DNA"/>
</dbReference>
<dbReference type="SUPFAM" id="SSF55781">
    <property type="entry name" value="GAF domain-like"/>
    <property type="match status" value="1"/>
</dbReference>
<evidence type="ECO:0000256" key="2">
    <source>
        <dbReference type="ARBA" id="ARBA00023125"/>
    </source>
</evidence>
<dbReference type="AlphaFoldDB" id="A0A1H9QCT0"/>
<dbReference type="SUPFAM" id="SSF46785">
    <property type="entry name" value="Winged helix' DNA-binding domain"/>
    <property type="match status" value="1"/>
</dbReference>
<dbReference type="EMBL" id="FOEQ01000009">
    <property type="protein sequence ID" value="SER58237.1"/>
    <property type="molecule type" value="Genomic_DNA"/>
</dbReference>
<dbReference type="PANTHER" id="PTHR30136:SF2">
    <property type="entry name" value="TRANSCRIPTIONAL REGULATOR ICLR"/>
    <property type="match status" value="1"/>
</dbReference>
<proteinExistence type="predicted"/>
<evidence type="ECO:0000313" key="7">
    <source>
        <dbReference type="EMBL" id="UXZ47329.1"/>
    </source>
</evidence>
<protein>
    <submittedName>
        <fullName evidence="7">Helix-turn-helix domain-containing protein</fullName>
    </submittedName>
    <submittedName>
        <fullName evidence="6">Transcriptional regulator, IclR family</fullName>
    </submittedName>
</protein>
<evidence type="ECO:0000256" key="3">
    <source>
        <dbReference type="ARBA" id="ARBA00023163"/>
    </source>
</evidence>
<dbReference type="PROSITE" id="PS51077">
    <property type="entry name" value="HTH_ICLR"/>
    <property type="match status" value="1"/>
</dbReference>
<feature type="domain" description="IclR-ED" evidence="5">
    <location>
        <begin position="69"/>
        <end position="239"/>
    </location>
</feature>
<dbReference type="InterPro" id="IPR036388">
    <property type="entry name" value="WH-like_DNA-bd_sf"/>
</dbReference>
<accession>A0A1H9QCT0</accession>
<evidence type="ECO:0000313" key="8">
    <source>
        <dbReference type="Proteomes" id="UP000199221"/>
    </source>
</evidence>
<dbReference type="FunFam" id="1.10.10.10:FF:000056">
    <property type="entry name" value="IclR family transcriptional regulator"/>
    <property type="match status" value="1"/>
</dbReference>
<dbReference type="InterPro" id="IPR014757">
    <property type="entry name" value="Tscrpt_reg_IclR_C"/>
</dbReference>
<dbReference type="GO" id="GO:0003677">
    <property type="term" value="F:DNA binding"/>
    <property type="evidence" value="ECO:0007669"/>
    <property type="project" value="UniProtKB-KW"/>
</dbReference>